<dbReference type="AlphaFoldDB" id="H0HX26"/>
<feature type="region of interest" description="Disordered" evidence="1">
    <location>
        <begin position="24"/>
        <end position="44"/>
    </location>
</feature>
<protein>
    <submittedName>
        <fullName evidence="2">Uncharacterized protein</fullName>
    </submittedName>
</protein>
<dbReference type="RefSeq" id="WP_008838333.1">
    <property type="nucleotide sequence ID" value="NZ_AHAM01000204.1"/>
</dbReference>
<dbReference type="PATRIC" id="fig|1107882.3.peg.4609"/>
<reference evidence="2 3" key="1">
    <citation type="journal article" date="2012" name="J. Bacteriol.">
        <title>Draft Genome Sequence of Mesorhizobium alhagi CCNWXJ12-2T, a Novel Salt-Resistant Species Isolated from the Desert of Northwestern China.</title>
        <authorList>
            <person name="Zhou M."/>
            <person name="Chen W."/>
            <person name="Chen H."/>
            <person name="Wei G."/>
        </authorList>
    </citation>
    <scope>NUCLEOTIDE SEQUENCE [LARGE SCALE GENOMIC DNA]</scope>
    <source>
        <strain evidence="2 3">CCNWXJ12-2</strain>
    </source>
</reference>
<accession>H0HX26</accession>
<evidence type="ECO:0000256" key="1">
    <source>
        <dbReference type="SAM" id="MobiDB-lite"/>
    </source>
</evidence>
<gene>
    <name evidence="2" type="ORF">MAXJ12_23717</name>
</gene>
<sequence>MTVFEKLTELPELTGVVAEQVSEDMASTARGEELDLPWRTHSAT</sequence>
<dbReference type="Proteomes" id="UP000003250">
    <property type="component" value="Unassembled WGS sequence"/>
</dbReference>
<name>H0HX26_9HYPH</name>
<keyword evidence="3" id="KW-1185">Reference proteome</keyword>
<evidence type="ECO:0000313" key="3">
    <source>
        <dbReference type="Proteomes" id="UP000003250"/>
    </source>
</evidence>
<evidence type="ECO:0000313" key="2">
    <source>
        <dbReference type="EMBL" id="EHK54623.1"/>
    </source>
</evidence>
<dbReference type="EMBL" id="AHAM01000204">
    <property type="protein sequence ID" value="EHK54623.1"/>
    <property type="molecule type" value="Genomic_DNA"/>
</dbReference>
<organism evidence="2 3">
    <name type="scientific">Mesorhizobium alhagi CCNWXJ12-2</name>
    <dbReference type="NCBI Taxonomy" id="1107882"/>
    <lineage>
        <taxon>Bacteria</taxon>
        <taxon>Pseudomonadati</taxon>
        <taxon>Pseudomonadota</taxon>
        <taxon>Alphaproteobacteria</taxon>
        <taxon>Hyphomicrobiales</taxon>
        <taxon>Phyllobacteriaceae</taxon>
        <taxon>Allomesorhizobium</taxon>
    </lineage>
</organism>
<proteinExistence type="predicted"/>